<dbReference type="PANTHER" id="PTHR43155:SF2">
    <property type="entry name" value="CYCLIC DI-GMP PHOSPHODIESTERASE PA4108"/>
    <property type="match status" value="1"/>
</dbReference>
<dbReference type="CDD" id="cd00077">
    <property type="entry name" value="HDc"/>
    <property type="match status" value="1"/>
</dbReference>
<dbReference type="Gene3D" id="3.40.50.2300">
    <property type="match status" value="1"/>
</dbReference>
<sequence length="371" mass="40369">MQRAKILVACQDRSARQRLAETFRFRYQTVAVDDGWLALHLVNTTAFEAMVIAERLDSLSGLDVAVSVRESGRNAHVPIMLVARAITPVIREMIERGVVDRCVAEGVETGAFLFEFNSMCGERAERAWAALDADVSRVLGTARRTYSHVFAASTADVPFDAKLLDEVARQLVGAIVDGRISAVMQALQGHDDYTFVHSLSVAAVLAFFGRQIGIREGDLCLMAQAGFAHDFGKRVMPHAVLYKPGPLDTAQMVVIRRHAAAAGQILRCSPGIPAEVINVAERHHERLDGTGYPNGLVGAQIDDLSAVAAIGDVFSALVDNRCYKPGYAPEEALRMLGDMAGPHLEPNYVKTFTQVMHDTGFASWVAPPREA</sequence>
<feature type="domain" description="HD-GYP" evidence="1">
    <location>
        <begin position="172"/>
        <end position="368"/>
    </location>
</feature>
<dbReference type="Gene3D" id="1.10.3210.10">
    <property type="entry name" value="Hypothetical protein af1432"/>
    <property type="match status" value="1"/>
</dbReference>
<evidence type="ECO:0000259" key="1">
    <source>
        <dbReference type="PROSITE" id="PS51832"/>
    </source>
</evidence>
<protein>
    <submittedName>
        <fullName evidence="2">Putative Response regulator</fullName>
    </submittedName>
</protein>
<dbReference type="PROSITE" id="PS51832">
    <property type="entry name" value="HD_GYP"/>
    <property type="match status" value="1"/>
</dbReference>
<accession>A0A212K8E3</accession>
<dbReference type="Pfam" id="PF13487">
    <property type="entry name" value="HD_5"/>
    <property type="match status" value="1"/>
</dbReference>
<dbReference type="AlphaFoldDB" id="A0A212K8E3"/>
<dbReference type="GO" id="GO:0008081">
    <property type="term" value="F:phosphoric diester hydrolase activity"/>
    <property type="evidence" value="ECO:0007669"/>
    <property type="project" value="UniProtKB-ARBA"/>
</dbReference>
<dbReference type="InterPro" id="IPR011006">
    <property type="entry name" value="CheY-like_superfamily"/>
</dbReference>
<gene>
    <name evidence="2" type="ORF">KL86APRO_12312</name>
</gene>
<reference evidence="2" key="1">
    <citation type="submission" date="2016-04" db="EMBL/GenBank/DDBJ databases">
        <authorList>
            <person name="Evans L.H."/>
            <person name="Alamgir A."/>
            <person name="Owens N."/>
            <person name="Weber N.D."/>
            <person name="Virtaneva K."/>
            <person name="Barbian K."/>
            <person name="Babar A."/>
            <person name="Rosenke K."/>
        </authorList>
    </citation>
    <scope>NUCLEOTIDE SEQUENCE</scope>
    <source>
        <strain evidence="2">86</strain>
    </source>
</reference>
<dbReference type="SUPFAM" id="SSF52172">
    <property type="entry name" value="CheY-like"/>
    <property type="match status" value="1"/>
</dbReference>
<proteinExistence type="predicted"/>
<organism evidence="2">
    <name type="scientific">uncultured Alphaproteobacteria bacterium</name>
    <dbReference type="NCBI Taxonomy" id="91750"/>
    <lineage>
        <taxon>Bacteria</taxon>
        <taxon>Pseudomonadati</taxon>
        <taxon>Pseudomonadota</taxon>
        <taxon>Alphaproteobacteria</taxon>
        <taxon>environmental samples</taxon>
    </lineage>
</organism>
<dbReference type="EMBL" id="FLUO01000001">
    <property type="protein sequence ID" value="SBW07973.1"/>
    <property type="molecule type" value="Genomic_DNA"/>
</dbReference>
<dbReference type="InterPro" id="IPR037522">
    <property type="entry name" value="HD_GYP_dom"/>
</dbReference>
<dbReference type="InterPro" id="IPR003607">
    <property type="entry name" value="HD/PDEase_dom"/>
</dbReference>
<dbReference type="SMART" id="SM00471">
    <property type="entry name" value="HDc"/>
    <property type="match status" value="1"/>
</dbReference>
<dbReference type="PANTHER" id="PTHR43155">
    <property type="entry name" value="CYCLIC DI-GMP PHOSPHODIESTERASE PA4108-RELATED"/>
    <property type="match status" value="1"/>
</dbReference>
<name>A0A212K8E3_9PROT</name>
<dbReference type="SUPFAM" id="SSF109604">
    <property type="entry name" value="HD-domain/PDEase-like"/>
    <property type="match status" value="1"/>
</dbReference>
<evidence type="ECO:0000313" key="2">
    <source>
        <dbReference type="EMBL" id="SBW07973.1"/>
    </source>
</evidence>